<dbReference type="Pfam" id="PF21089">
    <property type="entry name" value="PKS_DH_N"/>
    <property type="match status" value="2"/>
</dbReference>
<sequence length="3454" mass="359641">MANSEEKLVTALRASLKENEWLREQNRKLNSTLREPIAIVGMACRYPGGVRTPDDLWDLVAAGGDGITGFPTDRGWNVAELYDPTPGTPGRSYTREGGFLHDAAQFDPEFFGISPREALTMDPQQRLLLETSWEALENAGIDPTGLRGSDTGVFAGMMYHDYAENNATGAIASGRVAYTFGLEGPAVTVDTACSSSLVALHLAVQALRNGECSLALAGGVTVMATPETYVAFSKQRGLSPDGRCKSFAAAADGTGFAEGVGMLIVERLSDARRNGHRVLAVVRGTAVNQDGASNGLTAPNGPAQQRVIQAALANARLSANQIDVVEAHGTGTTLGDPIEAQAILATYGQDRDRPLWLGSVKSNIGHTQAAAGVGGIIKMVLAMRHRLLPKTLHVDAPSDQVDWTEGSVDLLTEAVAWPRGAEPSRAGVSSFGVSGTNAHVIIEEPPAPEAAQPAVAATGPVPWVVSGRTPEARREQAARLAAHLDRHPAAPADVAAALATRARFEHRAVVVGADPAGLRAGLAAVAADEPGPTVATGAVLGDEPRVVFMFPGQGSQWAGMAVELMDTAEVFADRMDECARAVDAFTDWSLLDVVRGVPGAPSLERVDVVQPVLFAVMVSLAALWRSYGVRPAAVVGHSQGEIAAAVVAGALTLDDGARVVALRSRAIAAGLAGRGGMASVAAPRADVEALLARWGERISVAAVNGPAATVVSGEPDALAELLAACEADGVRMRMIPVDYASHSAQVEAIRDELLDVLADVRPRSADVPLYSTLTGEVVDTATLDADYWYANLRGTVRFEDAIDRLLADGHDVLVEISPHPVLGMGVREILDRADAPAALVGSLRRDEGGLSRFLLSLAEAYVRGVAVEWSPHTRGVPAPLPTYAFQHQRYWQLAAASAVDARGLGIDVVGHPLLGAALTVPERDLVVLAGRISLETHPWLADHAVLDTVLLPGTALVELAVRAGDEVGCPAVEELVITAPLVVPAHGGVALRLTVEAPDEHGRRALGVYGQTDTEARIGMWTRHATGVLAAATAAGEQLTEWPPADALAVDLGDLYDRLAGLGLRYGPVFQGLRAAWRRGDETYAEVALPQGVDVDGFGLHPALFDVALHALAADVGDGAAKLPFSWNGVTLHGAGATSLRVRLTRTGADSATLLLADHTGAPVASVAALTVRTVAPQALKGRSGFVESLFRLEHVPLPAGRAERGTWQTLGDTAVFGAPPVALADVAADTLFLPCFSDAPGIAAVPDLTAFALSTIQQWLADPRQAETRLVVVTRPDDLAGAAVHGLVRSAQAENPERIVLLEADDTADELVAAALATGEPVLTVRDGVVRAPRLARVPEQDVAGPAVFGPDSRVLVTGGTGTLGGLVARHLVTGHGVRDLVLTSRRGLAAAGAAELRDELAELGATVTVLACDVADRDQVAALLADHPVTGVVHTAGVMGDATIATLTPDQLAAVLRPKVDAAWHLHELAGDVTAFVLFSSAAGIFGSPGQGAYAAANALLDALAARRRAAGLPAHSLAWGLWAERSEMTADVGGAQLGRMARSGMSELSSKDGLALFDAAVRSADALLAPVPVDLAAFGRDDREPPELLRGLVRAPARRAVGGSSLAQRLAEVPGERWPEVVLEVVLTRVASVLGYARADRLPAGRPFKELGFDSLTALDLRNQLGAATGLRLPATLVFDYPTPEALAGYLVSQLAGGRTATADVAVTRHDHEPVAIVGMACRFPGDVRTPEDLWRLLVGGGDAIGPFPGNRGWNLDALFDPDPDTSGTSYVDRGGFLHDAAHFDPGFFGISPREALAMDPQQRLLLETSWEALERAGIDPTRLRGSRTGVYAGVMYNDYGTVLSASAESVDGFLSTGNSGGVISGRISYTLGLEGPTMTVDTACSSSLVALHLAISALRNGECSLALAGGVSVMSTPGTFLEFSRQRNLAPDGRCKSFAGAADGTSLSEGVGVLVVERLSDARRNGHPVLAVVRGSAVNSDGASNGLTAPNGPSQQRVIRAALADARLSPSEVDVVEAHGTGTTLGDPIEAQAVLATYGQDRATPVLLGSVKSNLGHTQAAAGVAGIMKMVLALRHGVLPQTLHVDEPSPHVDWSAGAVHVASETVPLTAADRPLRAAVSSFGISGTNAHVVLEQADPAPPADEPDVPFTPWLLSARTEEGLREQIPRLRAHVAADPTLRPVDVAYTLATGRAGFAHRAVLLGDEVVTGTADGGKLAMVFTGQGSQRVGMAGELMGFPVFAAAFDEVCAELDGHLERPLREVWGSEEVHQTGWAQPALFAVEVALFRLFESWGVRPDFVAGHSIGELAAAHVAGVWSLADAAKVVAARGRLMQALPTGGAMVAVRATEDEVVPLLSDAVAIAAVNGPESVVLSGDEAATLAVAEKLSGKGRRARRLTVSHAFHSPLMDPMLDEYRAVVAQVDCREPAVALVSTVTGGPTTLDAEHWVRQVREPVRYADAVATLAAAGATTFLEIGPDAVLTALGRNVADGEWIPACRKGRAEPETVATALARLAVRGAPVDWPSVVPGRTVELPTSVFQHQPYWPRAGAGTGDASGLGQARANHPLLGAAVELPDGGAVFTGRLALTTHPWLADHAVADLVLLPGAALVELAAHTGREVGCPRVEELTLEAPLVLPDSGGVQVRVTVGEPAPDGGREVGVHSRTEDGDGWTTHAVGRLTPAGAAGADLRAWPPDAEPVDVATAYDDLFARGLRYGPVFQGLTAAWRRGDEVFAEITLPEQAHDDAGRFDLHPALLDAVLHAVASTGDGDPVLPFSWRGFTVHAAGADRLRARIVPGDGTVAITLADTTGAPVASVEALAVRPVSPEQLAALRRDRHESLLRLDWTPLTGSPRPRTLAVLGERIDGLDATAYPDLAALAAAVDAGAAVPEVVVARCVPDRGVAEDARARAATHQVLDLAQRWLADERFAAARLAVLTSGAVATGPDGDVTDLAGAAAWGLVRSAQSEHGDRFVLVDVDDDRAAGTGLSAALGSDEPQLAVRGADVLVPRLARAGATDETAATAFEGTVLVTGATGALGRLVARHLVTRHGVRELVLVSRSGPAAEGAAELRDELVALGAEVTVAACDVADRPALAALLAAHPVRGVVHTAGVVDDAVITSLTPDRIDRVLRPKVDAATNLHELTRDLTAFVLFSSASGVLGGPGQGNYAAGNAYLDALAQHRRANGLPAVSLAWGRWEQAGMAEQLTEADLRRMSRSGVGALPVDEALELFDAALHTGGMVAPIKLDHRALRERAVAGMVPPVLSGLVRVPARRTADADAGAADALRQRLAGRDAEEAEAILLDLVRTQVAGVLAYPDPGAVAADRPFNELGFDSLTAVELRNRVNAATGLRLPATLVFDHPTSKALAAYLRAELSGEAADTNAVLAAFAELDRLEAVLSDVDEQSRTRLTLRLRDVLSKLGGEPASTGNDIDSATDDEVFALIDSELGIS</sequence>
<proteinExistence type="predicted"/>
<feature type="domain" description="Ketosynthase family 3 (KS3)" evidence="12">
    <location>
        <begin position="34"/>
        <end position="444"/>
    </location>
</feature>
<dbReference type="Pfam" id="PF02801">
    <property type="entry name" value="Ketoacyl-synt_C"/>
    <property type="match status" value="2"/>
</dbReference>
<dbReference type="InterPro" id="IPR050091">
    <property type="entry name" value="PKS_NRPS_Biosynth_Enz"/>
</dbReference>
<dbReference type="InterPro" id="IPR049552">
    <property type="entry name" value="PKS_DH_N"/>
</dbReference>
<keyword evidence="5" id="KW-0808">Transferase</keyword>
<dbReference type="SMART" id="SM00823">
    <property type="entry name" value="PKS_PP"/>
    <property type="match status" value="2"/>
</dbReference>
<feature type="domain" description="Ketosynthase family 3 (KS3)" evidence="12">
    <location>
        <begin position="1715"/>
        <end position="2139"/>
    </location>
</feature>
<feature type="region of interest" description="Disordered" evidence="10">
    <location>
        <begin position="2652"/>
        <end position="2675"/>
    </location>
</feature>
<feature type="domain" description="Carrier" evidence="11">
    <location>
        <begin position="1623"/>
        <end position="1698"/>
    </location>
</feature>
<accession>A0ABU2X3N2</accession>
<feature type="domain" description="PKS/mFAS DH" evidence="13">
    <location>
        <begin position="2568"/>
        <end position="2833"/>
    </location>
</feature>
<evidence type="ECO:0000313" key="14">
    <source>
        <dbReference type="EMBL" id="MDT0532385.1"/>
    </source>
</evidence>
<dbReference type="Pfam" id="PF22953">
    <property type="entry name" value="SpnB_Rossmann"/>
    <property type="match status" value="2"/>
</dbReference>
<dbReference type="InterPro" id="IPR014030">
    <property type="entry name" value="Ketoacyl_synth_N"/>
</dbReference>
<dbReference type="InterPro" id="IPR014043">
    <property type="entry name" value="Acyl_transferase_dom"/>
</dbReference>
<feature type="region of interest" description="N-terminal hotdog fold" evidence="9">
    <location>
        <begin position="911"/>
        <end position="1036"/>
    </location>
</feature>
<feature type="domain" description="PKS/mFAS DH" evidence="13">
    <location>
        <begin position="911"/>
        <end position="1181"/>
    </location>
</feature>
<dbReference type="InterPro" id="IPR020841">
    <property type="entry name" value="PKS_Beta-ketoAc_synthase_dom"/>
</dbReference>
<dbReference type="InterPro" id="IPR013968">
    <property type="entry name" value="PKS_KR"/>
</dbReference>
<dbReference type="PROSITE" id="PS00012">
    <property type="entry name" value="PHOSPHOPANTETHEINE"/>
    <property type="match status" value="2"/>
</dbReference>
<dbReference type="InterPro" id="IPR036736">
    <property type="entry name" value="ACP-like_sf"/>
</dbReference>
<dbReference type="PROSITE" id="PS52019">
    <property type="entry name" value="PKS_MFAS_DH"/>
    <property type="match status" value="2"/>
</dbReference>
<dbReference type="PROSITE" id="PS50075">
    <property type="entry name" value="CARRIER"/>
    <property type="match status" value="2"/>
</dbReference>
<dbReference type="InterPro" id="IPR006162">
    <property type="entry name" value="Ppantetheine_attach_site"/>
</dbReference>
<dbReference type="InterPro" id="IPR020807">
    <property type="entry name" value="PKS_DH"/>
</dbReference>
<evidence type="ECO:0000259" key="11">
    <source>
        <dbReference type="PROSITE" id="PS50075"/>
    </source>
</evidence>
<dbReference type="InterPro" id="IPR057326">
    <property type="entry name" value="KR_dom"/>
</dbReference>
<evidence type="ECO:0000259" key="13">
    <source>
        <dbReference type="PROSITE" id="PS52019"/>
    </source>
</evidence>
<dbReference type="InterPro" id="IPR049900">
    <property type="entry name" value="PKS_mFAS_DH"/>
</dbReference>
<dbReference type="InterPro" id="IPR036291">
    <property type="entry name" value="NAD(P)-bd_dom_sf"/>
</dbReference>
<evidence type="ECO:0000259" key="12">
    <source>
        <dbReference type="PROSITE" id="PS52004"/>
    </source>
</evidence>
<dbReference type="SMART" id="SM00825">
    <property type="entry name" value="PKS_KS"/>
    <property type="match status" value="2"/>
</dbReference>
<dbReference type="InterPro" id="IPR042104">
    <property type="entry name" value="PKS_dehydratase_sf"/>
</dbReference>
<feature type="domain" description="Carrier" evidence="11">
    <location>
        <begin position="3300"/>
        <end position="3378"/>
    </location>
</feature>
<organism evidence="14 15">
    <name type="scientific">Micromonospora reichwaldensis</name>
    <dbReference type="NCBI Taxonomy" id="3075516"/>
    <lineage>
        <taxon>Bacteria</taxon>
        <taxon>Bacillati</taxon>
        <taxon>Actinomycetota</taxon>
        <taxon>Actinomycetes</taxon>
        <taxon>Micromonosporales</taxon>
        <taxon>Micromonosporaceae</taxon>
        <taxon>Micromonospora</taxon>
    </lineage>
</organism>
<dbReference type="InterPro" id="IPR015083">
    <property type="entry name" value="NorB/c/GfsB-D-like_docking"/>
</dbReference>
<dbReference type="Gene3D" id="3.40.366.10">
    <property type="entry name" value="Malonyl-Coenzyme A Acyl Carrier Protein, domain 2"/>
    <property type="match status" value="2"/>
</dbReference>
<dbReference type="Gene3D" id="3.40.50.720">
    <property type="entry name" value="NAD(P)-binding Rossmann-like Domain"/>
    <property type="match status" value="2"/>
</dbReference>
<dbReference type="SUPFAM" id="SSF55048">
    <property type="entry name" value="Probable ACP-binding domain of malonyl-CoA ACP transacylase"/>
    <property type="match status" value="2"/>
</dbReference>
<keyword evidence="3" id="KW-0596">Phosphopantetheine</keyword>
<dbReference type="Pfam" id="PF00698">
    <property type="entry name" value="Acyl_transf_1"/>
    <property type="match status" value="2"/>
</dbReference>
<dbReference type="SUPFAM" id="SSF53901">
    <property type="entry name" value="Thiolase-like"/>
    <property type="match status" value="2"/>
</dbReference>
<dbReference type="PROSITE" id="PS00606">
    <property type="entry name" value="KS3_1"/>
    <property type="match status" value="2"/>
</dbReference>
<dbReference type="InterPro" id="IPR014031">
    <property type="entry name" value="Ketoacyl_synth_C"/>
</dbReference>
<keyword evidence="15" id="KW-1185">Reference proteome</keyword>
<dbReference type="Proteomes" id="UP001180973">
    <property type="component" value="Unassembled WGS sequence"/>
</dbReference>
<evidence type="ECO:0000256" key="5">
    <source>
        <dbReference type="ARBA" id="ARBA00022679"/>
    </source>
</evidence>
<dbReference type="CDD" id="cd08956">
    <property type="entry name" value="KR_3_FAS_SDR_x"/>
    <property type="match status" value="2"/>
</dbReference>
<dbReference type="SMART" id="SM01294">
    <property type="entry name" value="PKS_PP_betabranch"/>
    <property type="match status" value="2"/>
</dbReference>
<comment type="caution">
    <text evidence="14">The sequence shown here is derived from an EMBL/GenBank/DDBJ whole genome shotgun (WGS) entry which is preliminary data.</text>
</comment>
<dbReference type="SMART" id="SM00826">
    <property type="entry name" value="PKS_DH"/>
    <property type="match status" value="2"/>
</dbReference>
<evidence type="ECO:0000256" key="6">
    <source>
        <dbReference type="ARBA" id="ARBA00023194"/>
    </source>
</evidence>
<feature type="active site" description="Proton donor; for dehydratase activity" evidence="9">
    <location>
        <position position="2760"/>
    </location>
</feature>
<evidence type="ECO:0000256" key="2">
    <source>
        <dbReference type="ARBA" id="ARBA00004792"/>
    </source>
</evidence>
<evidence type="ECO:0000313" key="15">
    <source>
        <dbReference type="Proteomes" id="UP001180973"/>
    </source>
</evidence>
<feature type="region of interest" description="N-terminal hotdog fold" evidence="9">
    <location>
        <begin position="2568"/>
        <end position="2689"/>
    </location>
</feature>
<dbReference type="Pfam" id="PF00109">
    <property type="entry name" value="ketoacyl-synt"/>
    <property type="match status" value="2"/>
</dbReference>
<name>A0ABU2X3N2_9ACTN</name>
<dbReference type="InterPro" id="IPR001227">
    <property type="entry name" value="Ac_transferase_dom_sf"/>
</dbReference>
<dbReference type="RefSeq" id="WP_311414147.1">
    <property type="nucleotide sequence ID" value="NZ_JAVRFL010000038.1"/>
</dbReference>
<dbReference type="InterPro" id="IPR032821">
    <property type="entry name" value="PKS_assoc"/>
</dbReference>
<dbReference type="PANTHER" id="PTHR43775">
    <property type="entry name" value="FATTY ACID SYNTHASE"/>
    <property type="match status" value="1"/>
</dbReference>
<dbReference type="InterPro" id="IPR009081">
    <property type="entry name" value="PP-bd_ACP"/>
</dbReference>
<feature type="active site" description="Proton donor; for dehydratase activity" evidence="9">
    <location>
        <position position="1106"/>
    </location>
</feature>
<dbReference type="EMBL" id="JAVRFL010000038">
    <property type="protein sequence ID" value="MDT0532385.1"/>
    <property type="molecule type" value="Genomic_DNA"/>
</dbReference>
<evidence type="ECO:0000256" key="10">
    <source>
        <dbReference type="SAM" id="MobiDB-lite"/>
    </source>
</evidence>
<keyword evidence="7" id="KW-0511">Multifunctional enzyme</keyword>
<evidence type="ECO:0000256" key="4">
    <source>
        <dbReference type="ARBA" id="ARBA00022553"/>
    </source>
</evidence>
<dbReference type="PANTHER" id="PTHR43775:SF51">
    <property type="entry name" value="INACTIVE PHENOLPHTHIOCEROL SYNTHESIS POLYKETIDE SYNTHASE TYPE I PKS1-RELATED"/>
    <property type="match status" value="1"/>
</dbReference>
<keyword evidence="6" id="KW-0045">Antibiotic biosynthesis</keyword>
<keyword evidence="8" id="KW-0012">Acyltransferase</keyword>
<dbReference type="InterPro" id="IPR016039">
    <property type="entry name" value="Thiolase-like"/>
</dbReference>
<evidence type="ECO:0000256" key="9">
    <source>
        <dbReference type="PROSITE-ProRule" id="PRU01363"/>
    </source>
</evidence>
<feature type="region of interest" description="C-terminal hotdog fold" evidence="9">
    <location>
        <begin position="1047"/>
        <end position="1181"/>
    </location>
</feature>
<dbReference type="Pfam" id="PF08990">
    <property type="entry name" value="Docking"/>
    <property type="match status" value="1"/>
</dbReference>
<feature type="active site" description="Proton acceptor; for dehydratase activity" evidence="9">
    <location>
        <position position="2599"/>
    </location>
</feature>
<keyword evidence="4" id="KW-0597">Phosphoprotein</keyword>
<dbReference type="SMART" id="SM00827">
    <property type="entry name" value="PKS_AT"/>
    <property type="match status" value="2"/>
</dbReference>
<dbReference type="InterPro" id="IPR049551">
    <property type="entry name" value="PKS_DH_C"/>
</dbReference>
<evidence type="ECO:0000256" key="8">
    <source>
        <dbReference type="ARBA" id="ARBA00023315"/>
    </source>
</evidence>
<dbReference type="SMART" id="SM00822">
    <property type="entry name" value="PKS_KR"/>
    <property type="match status" value="2"/>
</dbReference>
<protein>
    <submittedName>
        <fullName evidence="14">Type I polyketide synthase</fullName>
    </submittedName>
</protein>
<gene>
    <name evidence="14" type="ORF">RM555_25615</name>
</gene>
<dbReference type="Gene3D" id="1.10.1200.10">
    <property type="entry name" value="ACP-like"/>
    <property type="match status" value="2"/>
</dbReference>
<dbReference type="Gene3D" id="3.30.70.3290">
    <property type="match status" value="2"/>
</dbReference>
<dbReference type="SUPFAM" id="SSF51735">
    <property type="entry name" value="NAD(P)-binding Rossmann-fold domains"/>
    <property type="match status" value="4"/>
</dbReference>
<dbReference type="InterPro" id="IPR016036">
    <property type="entry name" value="Malonyl_transacylase_ACP-bd"/>
</dbReference>
<comment type="cofactor">
    <cofactor evidence="1">
        <name>pantetheine 4'-phosphate</name>
        <dbReference type="ChEBI" id="CHEBI:47942"/>
    </cofactor>
</comment>
<comment type="pathway">
    <text evidence="2">Antibiotic biosynthesis.</text>
</comment>
<evidence type="ECO:0000256" key="1">
    <source>
        <dbReference type="ARBA" id="ARBA00001957"/>
    </source>
</evidence>
<dbReference type="Pfam" id="PF08659">
    <property type="entry name" value="KR"/>
    <property type="match status" value="2"/>
</dbReference>
<feature type="region of interest" description="C-terminal hotdog fold" evidence="9">
    <location>
        <begin position="2699"/>
        <end position="2833"/>
    </location>
</feature>
<dbReference type="Pfam" id="PF14765">
    <property type="entry name" value="PS-DH"/>
    <property type="match status" value="2"/>
</dbReference>
<dbReference type="InterPro" id="IPR020806">
    <property type="entry name" value="PKS_PP-bd"/>
</dbReference>
<reference evidence="14" key="1">
    <citation type="submission" date="2023-09" db="EMBL/GenBank/DDBJ databases">
        <title>30 novel species of actinomycetes from the DSMZ collection.</title>
        <authorList>
            <person name="Nouioui I."/>
        </authorList>
    </citation>
    <scope>NUCLEOTIDE SEQUENCE</scope>
    <source>
        <strain evidence="14">DSM 115977</strain>
    </source>
</reference>
<dbReference type="Pfam" id="PF00550">
    <property type="entry name" value="PP-binding"/>
    <property type="match status" value="2"/>
</dbReference>
<dbReference type="InterPro" id="IPR055123">
    <property type="entry name" value="SpnB-like_Rossmann"/>
</dbReference>
<feature type="compositionally biased region" description="Basic and acidic residues" evidence="10">
    <location>
        <begin position="2658"/>
        <end position="2670"/>
    </location>
</feature>
<dbReference type="InterPro" id="IPR016035">
    <property type="entry name" value="Acyl_Trfase/lysoPLipase"/>
</dbReference>
<dbReference type="SUPFAM" id="SSF47336">
    <property type="entry name" value="ACP-like"/>
    <property type="match status" value="2"/>
</dbReference>
<feature type="active site" description="Proton acceptor; for dehydratase activity" evidence="9">
    <location>
        <position position="943"/>
    </location>
</feature>
<evidence type="ECO:0000256" key="3">
    <source>
        <dbReference type="ARBA" id="ARBA00022450"/>
    </source>
</evidence>
<evidence type="ECO:0000256" key="7">
    <source>
        <dbReference type="ARBA" id="ARBA00023268"/>
    </source>
</evidence>
<dbReference type="PROSITE" id="PS52004">
    <property type="entry name" value="KS3_2"/>
    <property type="match status" value="2"/>
</dbReference>
<dbReference type="SUPFAM" id="SSF52151">
    <property type="entry name" value="FabD/lysophospholipase-like"/>
    <property type="match status" value="2"/>
</dbReference>
<dbReference type="Gene3D" id="3.40.47.10">
    <property type="match status" value="2"/>
</dbReference>
<dbReference type="CDD" id="cd00833">
    <property type="entry name" value="PKS"/>
    <property type="match status" value="2"/>
</dbReference>
<dbReference type="InterPro" id="IPR018201">
    <property type="entry name" value="Ketoacyl_synth_AS"/>
</dbReference>
<dbReference type="Gene3D" id="3.10.129.110">
    <property type="entry name" value="Polyketide synthase dehydratase"/>
    <property type="match status" value="2"/>
</dbReference>
<dbReference type="Pfam" id="PF16197">
    <property type="entry name" value="KAsynt_C_assoc"/>
    <property type="match status" value="2"/>
</dbReference>